<organism evidence="4 5">
    <name type="scientific">Candidatus Pullilachnospira stercoravium</name>
    <dbReference type="NCBI Taxonomy" id="2840913"/>
    <lineage>
        <taxon>Bacteria</taxon>
        <taxon>Bacillati</taxon>
        <taxon>Bacillota</taxon>
        <taxon>Clostridia</taxon>
        <taxon>Lachnospirales</taxon>
        <taxon>Lachnospiraceae</taxon>
        <taxon>Lachnospiraceae incertae sedis</taxon>
        <taxon>Candidatus Pullilachnospira</taxon>
    </lineage>
</organism>
<evidence type="ECO:0000256" key="1">
    <source>
        <dbReference type="ARBA" id="ARBA00022729"/>
    </source>
</evidence>
<protein>
    <submittedName>
        <fullName evidence="4">VanW family protein</fullName>
    </submittedName>
</protein>
<name>A0A9D1NW04_9FIRM</name>
<sequence>MKARKVWTGLLGLGLLLVLPAAASGSEPTVLEAQEPEIAAAAPTEPSSNAPLVDLPVLDQVYLESVNLSGMTTEEAGAAVQRRMEEISGYQITLHMDDESVGVSAGELGLSGDNEKMVEYAARIGQTGNVIKRYKAKKELEEESIQLPLIYQVDQEAARTALETYCVPLNREVSNYGLTRESGEFEVVNGQRGITLNEEESVQIVTDYLTNIWKDGSGSVELSVELTEPKGSREELEKVQDVLGTCSTDYSASSSARATNIKNGTSKLNGIVLYPGDSLSVCDQMVPFDEENGYEMAPSYSNGSVVESFGGGICQVSTTLYMAVLRSELEVTERYNHSMIVTYVKPSMDAAIAEGSKDLKFTNNLEAPIYIEGVAYAGTLVFTVYGQEYRPEGRTVTFESETLEEITPTTELVADTESALGAIQQTQSSHTGYVAKLWKVVTENGQETRTEVNNSNYQMTPNRYKVGVKTDNQEAAGAMYSAISTNDLNEVYKVLQQYS</sequence>
<dbReference type="SMART" id="SM01208">
    <property type="entry name" value="G5"/>
    <property type="match status" value="1"/>
</dbReference>
<feature type="signal peptide" evidence="2">
    <location>
        <begin position="1"/>
        <end position="23"/>
    </location>
</feature>
<evidence type="ECO:0000313" key="5">
    <source>
        <dbReference type="Proteomes" id="UP000886723"/>
    </source>
</evidence>
<dbReference type="Proteomes" id="UP000886723">
    <property type="component" value="Unassembled WGS sequence"/>
</dbReference>
<comment type="caution">
    <text evidence="4">The sequence shown here is derived from an EMBL/GenBank/DDBJ whole genome shotgun (WGS) entry which is preliminary data.</text>
</comment>
<dbReference type="Pfam" id="PF04294">
    <property type="entry name" value="VanW"/>
    <property type="match status" value="1"/>
</dbReference>
<dbReference type="InterPro" id="IPR052913">
    <property type="entry name" value="Glycopeptide_resist_protein"/>
</dbReference>
<evidence type="ECO:0000313" key="4">
    <source>
        <dbReference type="EMBL" id="HIV13831.1"/>
    </source>
</evidence>
<dbReference type="InterPro" id="IPR007391">
    <property type="entry name" value="Vancomycin_resist_VanW"/>
</dbReference>
<evidence type="ECO:0000259" key="3">
    <source>
        <dbReference type="SMART" id="SM01208"/>
    </source>
</evidence>
<reference evidence="4" key="2">
    <citation type="journal article" date="2021" name="PeerJ">
        <title>Extensive microbial diversity within the chicken gut microbiome revealed by metagenomics and culture.</title>
        <authorList>
            <person name="Gilroy R."/>
            <person name="Ravi A."/>
            <person name="Getino M."/>
            <person name="Pursley I."/>
            <person name="Horton D.L."/>
            <person name="Alikhan N.F."/>
            <person name="Baker D."/>
            <person name="Gharbi K."/>
            <person name="Hall N."/>
            <person name="Watson M."/>
            <person name="Adriaenssens E.M."/>
            <person name="Foster-Nyarko E."/>
            <person name="Jarju S."/>
            <person name="Secka A."/>
            <person name="Antonio M."/>
            <person name="Oren A."/>
            <person name="Chaudhuri R.R."/>
            <person name="La Ragione R."/>
            <person name="Hildebrand F."/>
            <person name="Pallen M.J."/>
        </authorList>
    </citation>
    <scope>NUCLEOTIDE SEQUENCE</scope>
    <source>
        <strain evidence="4">ChiBcec2-4451</strain>
    </source>
</reference>
<dbReference type="AlphaFoldDB" id="A0A9D1NW04"/>
<keyword evidence="1 2" id="KW-0732">Signal</keyword>
<dbReference type="EMBL" id="DVON01000251">
    <property type="protein sequence ID" value="HIV13831.1"/>
    <property type="molecule type" value="Genomic_DNA"/>
</dbReference>
<feature type="chain" id="PRO_5039610244" evidence="2">
    <location>
        <begin position="24"/>
        <end position="499"/>
    </location>
</feature>
<proteinExistence type="predicted"/>
<dbReference type="Pfam" id="PF12229">
    <property type="entry name" value="PG_binding_4"/>
    <property type="match status" value="1"/>
</dbReference>
<dbReference type="PANTHER" id="PTHR35788">
    <property type="entry name" value="EXPORTED PROTEIN-RELATED"/>
    <property type="match status" value="1"/>
</dbReference>
<accession>A0A9D1NW04</accession>
<gene>
    <name evidence="4" type="ORF">IAA63_11925</name>
</gene>
<dbReference type="PANTHER" id="PTHR35788:SF1">
    <property type="entry name" value="EXPORTED PROTEIN"/>
    <property type="match status" value="1"/>
</dbReference>
<evidence type="ECO:0000256" key="2">
    <source>
        <dbReference type="SAM" id="SignalP"/>
    </source>
</evidence>
<dbReference type="InterPro" id="IPR011098">
    <property type="entry name" value="G5_dom"/>
</dbReference>
<feature type="domain" description="G5" evidence="3">
    <location>
        <begin position="394"/>
        <end position="470"/>
    </location>
</feature>
<dbReference type="InterPro" id="IPR022029">
    <property type="entry name" value="YoaR-like_PG-bd"/>
</dbReference>
<reference evidence="4" key="1">
    <citation type="submission" date="2020-10" db="EMBL/GenBank/DDBJ databases">
        <authorList>
            <person name="Gilroy R."/>
        </authorList>
    </citation>
    <scope>NUCLEOTIDE SEQUENCE</scope>
    <source>
        <strain evidence="4">ChiBcec2-4451</strain>
    </source>
</reference>